<dbReference type="HOGENOM" id="CLU_026673_3_4_1"/>
<dbReference type="Proteomes" id="UP000007431">
    <property type="component" value="Unassembled WGS sequence"/>
</dbReference>
<dbReference type="SUPFAM" id="SSF50129">
    <property type="entry name" value="GroES-like"/>
    <property type="match status" value="1"/>
</dbReference>
<dbReference type="InterPro" id="IPR052711">
    <property type="entry name" value="Zinc_ADH-like"/>
</dbReference>
<dbReference type="PANTHER" id="PTHR45033">
    <property type="match status" value="1"/>
</dbReference>
<dbReference type="GO" id="GO:0016491">
    <property type="term" value="F:oxidoreductase activity"/>
    <property type="evidence" value="ECO:0007669"/>
    <property type="project" value="InterPro"/>
</dbReference>
<dbReference type="VEuPathDB" id="FungiDB:SCHCODRAFT_02361303"/>
<name>D8QBH8_SCHCM</name>
<dbReference type="InterPro" id="IPR013154">
    <property type="entry name" value="ADH-like_N"/>
</dbReference>
<evidence type="ECO:0000259" key="1">
    <source>
        <dbReference type="SMART" id="SM00829"/>
    </source>
</evidence>
<sequence>MSLPATQKQYVFPDFNGFRNLTLRDAPVVAPERDEVLVRVHAVSLNYRDILVSNGTYPRPVKGTPLVPCADMAGEVVAVGPDAGSWKAGDRVIASPTPSFTAGTFRDAAPVPDYGAAQEGVLTEYKIAPAHSLVAIPEHLSYEEASTLPAAPLTSYNALFSGLEPLKPGDFVLTLGTGGVSISAAQLALAAGAKVILTSSSKKKLEIARQLGVQYTINYKETPEWHEEVLRITGGRGVDHVIEVGGMGTLLSSIKSSAIGAKIHLIGFLAEGQLSSEVLFETIVKTLTLRGILIGSIAQLREMMRIVDSAKIKPVVDKVFTFDKAMEAFEHLEKHLFMGKVVVRVS</sequence>
<protein>
    <recommendedName>
        <fullName evidence="1">Enoyl reductase (ER) domain-containing protein</fullName>
    </recommendedName>
</protein>
<dbReference type="EMBL" id="GL377309">
    <property type="protein sequence ID" value="EFI94756.1"/>
    <property type="molecule type" value="Genomic_DNA"/>
</dbReference>
<dbReference type="eggNOG" id="KOG1198">
    <property type="taxonomic scope" value="Eukaryota"/>
</dbReference>
<dbReference type="InterPro" id="IPR013149">
    <property type="entry name" value="ADH-like_C"/>
</dbReference>
<feature type="domain" description="Enoyl reductase (ER)" evidence="1">
    <location>
        <begin position="17"/>
        <end position="343"/>
    </location>
</feature>
<dbReference type="InterPro" id="IPR011032">
    <property type="entry name" value="GroES-like_sf"/>
</dbReference>
<organism evidence="3">
    <name type="scientific">Schizophyllum commune (strain H4-8 / FGSC 9210)</name>
    <name type="common">Split gill fungus</name>
    <dbReference type="NCBI Taxonomy" id="578458"/>
    <lineage>
        <taxon>Eukaryota</taxon>
        <taxon>Fungi</taxon>
        <taxon>Dikarya</taxon>
        <taxon>Basidiomycota</taxon>
        <taxon>Agaricomycotina</taxon>
        <taxon>Agaricomycetes</taxon>
        <taxon>Agaricomycetidae</taxon>
        <taxon>Agaricales</taxon>
        <taxon>Schizophyllaceae</taxon>
        <taxon>Schizophyllum</taxon>
    </lineage>
</organism>
<evidence type="ECO:0000313" key="3">
    <source>
        <dbReference type="Proteomes" id="UP000007431"/>
    </source>
</evidence>
<dbReference type="Pfam" id="PF00107">
    <property type="entry name" value="ADH_zinc_N"/>
    <property type="match status" value="1"/>
</dbReference>
<keyword evidence="3" id="KW-1185">Reference proteome</keyword>
<dbReference type="Gene3D" id="3.40.50.720">
    <property type="entry name" value="NAD(P)-binding Rossmann-like Domain"/>
    <property type="match status" value="1"/>
</dbReference>
<dbReference type="SUPFAM" id="SSF51735">
    <property type="entry name" value="NAD(P)-binding Rossmann-fold domains"/>
    <property type="match status" value="1"/>
</dbReference>
<reference evidence="2 3" key="1">
    <citation type="journal article" date="2010" name="Nat. Biotechnol.">
        <title>Genome sequence of the model mushroom Schizophyllum commune.</title>
        <authorList>
            <person name="Ohm R.A."/>
            <person name="de Jong J.F."/>
            <person name="Lugones L.G."/>
            <person name="Aerts A."/>
            <person name="Kothe E."/>
            <person name="Stajich J.E."/>
            <person name="de Vries R.P."/>
            <person name="Record E."/>
            <person name="Levasseur A."/>
            <person name="Baker S.E."/>
            <person name="Bartholomew K.A."/>
            <person name="Coutinho P.M."/>
            <person name="Erdmann S."/>
            <person name="Fowler T.J."/>
            <person name="Gathman A.C."/>
            <person name="Lombard V."/>
            <person name="Henrissat B."/>
            <person name="Knabe N."/>
            <person name="Kuees U."/>
            <person name="Lilly W.W."/>
            <person name="Lindquist E."/>
            <person name="Lucas S."/>
            <person name="Magnuson J.K."/>
            <person name="Piumi F."/>
            <person name="Raudaskoski M."/>
            <person name="Salamov A."/>
            <person name="Schmutz J."/>
            <person name="Schwarze F.W.M.R."/>
            <person name="vanKuyk P.A."/>
            <person name="Horton J.S."/>
            <person name="Grigoriev I.V."/>
            <person name="Woesten H.A.B."/>
        </authorList>
    </citation>
    <scope>NUCLEOTIDE SEQUENCE [LARGE SCALE GENOMIC DNA]</scope>
    <source>
        <strain evidence="3">H4-8 / FGSC 9210</strain>
    </source>
</reference>
<evidence type="ECO:0000313" key="2">
    <source>
        <dbReference type="EMBL" id="EFI94756.1"/>
    </source>
</evidence>
<dbReference type="InterPro" id="IPR036291">
    <property type="entry name" value="NAD(P)-bd_dom_sf"/>
</dbReference>
<dbReference type="OrthoDB" id="9930022at2759"/>
<dbReference type="InterPro" id="IPR020843">
    <property type="entry name" value="ER"/>
</dbReference>
<dbReference type="Gene3D" id="3.90.180.10">
    <property type="entry name" value="Medium-chain alcohol dehydrogenases, catalytic domain"/>
    <property type="match status" value="1"/>
</dbReference>
<dbReference type="Pfam" id="PF08240">
    <property type="entry name" value="ADH_N"/>
    <property type="match status" value="1"/>
</dbReference>
<dbReference type="PANTHER" id="PTHR45033:SF2">
    <property type="entry name" value="ZINC-TYPE ALCOHOL DEHYDROGENASE-LIKE PROTEIN C1773.06C"/>
    <property type="match status" value="1"/>
</dbReference>
<accession>D8QBH8</accession>
<dbReference type="CDD" id="cd08276">
    <property type="entry name" value="MDR7"/>
    <property type="match status" value="1"/>
</dbReference>
<dbReference type="AlphaFoldDB" id="D8QBH8"/>
<dbReference type="KEGG" id="scm:SCHCO_02361303"/>
<dbReference type="RefSeq" id="XP_003029659.1">
    <property type="nucleotide sequence ID" value="XM_003029613.1"/>
</dbReference>
<dbReference type="SMART" id="SM00829">
    <property type="entry name" value="PKS_ER"/>
    <property type="match status" value="1"/>
</dbReference>
<dbReference type="InParanoid" id="D8QBH8"/>
<dbReference type="OMA" id="RPATWFT"/>
<proteinExistence type="predicted"/>
<gene>
    <name evidence="2" type="ORF">SCHCODRAFT_16740</name>
</gene>
<dbReference type="GeneID" id="9594012"/>